<proteinExistence type="predicted"/>
<organism evidence="1 2">
    <name type="scientific">Brevundimonas subvibrioides</name>
    <dbReference type="NCBI Taxonomy" id="74313"/>
    <lineage>
        <taxon>Bacteria</taxon>
        <taxon>Pseudomonadati</taxon>
        <taxon>Pseudomonadota</taxon>
        <taxon>Alphaproteobacteria</taxon>
        <taxon>Caulobacterales</taxon>
        <taxon>Caulobacteraceae</taxon>
        <taxon>Brevundimonas</taxon>
    </lineage>
</organism>
<protein>
    <submittedName>
        <fullName evidence="1">Antitoxin</fullName>
    </submittedName>
</protein>
<dbReference type="Pfam" id="PF07704">
    <property type="entry name" value="PSK_trans_fac"/>
    <property type="match status" value="1"/>
</dbReference>
<sequence length="85" mass="9583">MALSLKDPETDALARRIAKLTGESLTEAVRTSLSERLMREEVKRGRPADLEMRIEEIAKRFSALPILDDRTPDEIIGYDENGLPT</sequence>
<evidence type="ECO:0000313" key="2">
    <source>
        <dbReference type="Proteomes" id="UP000215595"/>
    </source>
</evidence>
<gene>
    <name evidence="1" type="ORF">B7Z01_05630</name>
</gene>
<dbReference type="AlphaFoldDB" id="A0A258FPW6"/>
<reference evidence="1 2" key="1">
    <citation type="submission" date="2017-03" db="EMBL/GenBank/DDBJ databases">
        <title>Lifting the veil on microbial sulfur biogeochemistry in mining wastewaters.</title>
        <authorList>
            <person name="Kantor R.S."/>
            <person name="Colenbrander Nelson T."/>
            <person name="Marshall S."/>
            <person name="Bennett D."/>
            <person name="Apte S."/>
            <person name="Camacho D."/>
            <person name="Thomas B.C."/>
            <person name="Warren L.A."/>
            <person name="Banfield J.F."/>
        </authorList>
    </citation>
    <scope>NUCLEOTIDE SEQUENCE [LARGE SCALE GENOMIC DNA]</scope>
    <source>
        <strain evidence="1">32-69-9</strain>
    </source>
</reference>
<dbReference type="EMBL" id="NCEB01000008">
    <property type="protein sequence ID" value="OYX34640.1"/>
    <property type="molecule type" value="Genomic_DNA"/>
</dbReference>
<name>A0A258FPW6_9CAUL</name>
<dbReference type="InterPro" id="IPR011660">
    <property type="entry name" value="VapB-like"/>
</dbReference>
<comment type="caution">
    <text evidence="1">The sequence shown here is derived from an EMBL/GenBank/DDBJ whole genome shotgun (WGS) entry which is preliminary data.</text>
</comment>
<accession>A0A258FPW6</accession>
<evidence type="ECO:0000313" key="1">
    <source>
        <dbReference type="EMBL" id="OYX34640.1"/>
    </source>
</evidence>
<dbReference type="Proteomes" id="UP000215595">
    <property type="component" value="Unassembled WGS sequence"/>
</dbReference>